<keyword evidence="8" id="KW-1185">Reference proteome</keyword>
<dbReference type="InterPro" id="IPR036388">
    <property type="entry name" value="WH-like_DNA-bd_sf"/>
</dbReference>
<dbReference type="Gene3D" id="3.40.50.150">
    <property type="entry name" value="Vaccinia Virus protein VP39"/>
    <property type="match status" value="1"/>
</dbReference>
<gene>
    <name evidence="7" type="ORF">G7043_13035</name>
</gene>
<dbReference type="Pfam" id="PF00891">
    <property type="entry name" value="Methyltransf_2"/>
    <property type="match status" value="1"/>
</dbReference>
<dbReference type="SUPFAM" id="SSF46785">
    <property type="entry name" value="Winged helix' DNA-binding domain"/>
    <property type="match status" value="1"/>
</dbReference>
<keyword evidence="1 7" id="KW-0489">Methyltransferase</keyword>
<dbReference type="Gene3D" id="1.10.10.10">
    <property type="entry name" value="Winged helix-like DNA-binding domain superfamily/Winged helix DNA-binding domain"/>
    <property type="match status" value="1"/>
</dbReference>
<dbReference type="InterPro" id="IPR001077">
    <property type="entry name" value="COMT_C"/>
</dbReference>
<evidence type="ECO:0000313" key="7">
    <source>
        <dbReference type="EMBL" id="NGY59848.1"/>
    </source>
</evidence>
<evidence type="ECO:0000259" key="6">
    <source>
        <dbReference type="Pfam" id="PF08100"/>
    </source>
</evidence>
<evidence type="ECO:0000256" key="4">
    <source>
        <dbReference type="PIRSR" id="PIRSR005739-1"/>
    </source>
</evidence>
<protein>
    <submittedName>
        <fullName evidence="7">Methyltransferase domain-containing protein</fullName>
    </submittedName>
</protein>
<dbReference type="InterPro" id="IPR016461">
    <property type="entry name" value="COMT-like"/>
</dbReference>
<dbReference type="PIRSF" id="PIRSF005739">
    <property type="entry name" value="O-mtase"/>
    <property type="match status" value="1"/>
</dbReference>
<feature type="domain" description="O-methyltransferase C-terminal" evidence="5">
    <location>
        <begin position="125"/>
        <end position="304"/>
    </location>
</feature>
<sequence>MNPGLVIELTTGYWRFKVMAAAVDIGLFAAVDRHDEATSAELAADLGLQPRPLRLLLSSCTALGFLTKEGDRYRNSPVAAEYLVPGKGQYFGGFVRYNDMVGYPAWGKLQEALRTNAPTTSHASFMTSDPVVLDNFWDALFAISSFTAMALADAYDFGRHRNLLDLGGGMGSFPAVLCERYPDLRATVYDLPHVVEKAKATERISLHSGDFLADPELPAGHDVILLSMILHDWDEQTSRLILEKCHAALPSGGAVIICELVLDDDETGPEIAALMGVNMLVETAGGQNWTGAEYREWLTGAGFRDIATIPLLSAGANAAIVACKRG</sequence>
<dbReference type="Pfam" id="PF08100">
    <property type="entry name" value="Dimerisation"/>
    <property type="match status" value="1"/>
</dbReference>
<organism evidence="7 8">
    <name type="scientific">Lentzea alba</name>
    <dbReference type="NCBI Taxonomy" id="2714351"/>
    <lineage>
        <taxon>Bacteria</taxon>
        <taxon>Bacillati</taxon>
        <taxon>Actinomycetota</taxon>
        <taxon>Actinomycetes</taxon>
        <taxon>Pseudonocardiales</taxon>
        <taxon>Pseudonocardiaceae</taxon>
        <taxon>Lentzea</taxon>
    </lineage>
</organism>
<dbReference type="InterPro" id="IPR012967">
    <property type="entry name" value="COMT_dimerisation"/>
</dbReference>
<keyword evidence="3" id="KW-0949">S-adenosyl-L-methionine</keyword>
<dbReference type="EMBL" id="JAAMPJ010000003">
    <property type="protein sequence ID" value="NGY59848.1"/>
    <property type="molecule type" value="Genomic_DNA"/>
</dbReference>
<feature type="active site" description="Proton acceptor" evidence="4">
    <location>
        <position position="231"/>
    </location>
</feature>
<dbReference type="PANTHER" id="PTHR43712:SF2">
    <property type="entry name" value="O-METHYLTRANSFERASE CICE"/>
    <property type="match status" value="1"/>
</dbReference>
<dbReference type="InterPro" id="IPR036390">
    <property type="entry name" value="WH_DNA-bd_sf"/>
</dbReference>
<reference evidence="7 8" key="1">
    <citation type="submission" date="2020-03" db="EMBL/GenBank/DDBJ databases">
        <title>Isolation and identification of active actinomycetes.</title>
        <authorList>
            <person name="Sun X."/>
        </authorList>
    </citation>
    <scope>NUCLEOTIDE SEQUENCE [LARGE SCALE GENOMIC DNA]</scope>
    <source>
        <strain evidence="7 8">NEAU-D13</strain>
    </source>
</reference>
<comment type="caution">
    <text evidence="7">The sequence shown here is derived from an EMBL/GenBank/DDBJ whole genome shotgun (WGS) entry which is preliminary data.</text>
</comment>
<keyword evidence="2 7" id="KW-0808">Transferase</keyword>
<dbReference type="InterPro" id="IPR029063">
    <property type="entry name" value="SAM-dependent_MTases_sf"/>
</dbReference>
<dbReference type="PANTHER" id="PTHR43712">
    <property type="entry name" value="PUTATIVE (AFU_ORTHOLOGUE AFUA_4G14580)-RELATED"/>
    <property type="match status" value="1"/>
</dbReference>
<feature type="domain" description="O-methyltransferase dimerisation" evidence="6">
    <location>
        <begin position="8"/>
        <end position="84"/>
    </location>
</feature>
<name>A0A7C9RPP9_9PSEU</name>
<dbReference type="Proteomes" id="UP000481360">
    <property type="component" value="Unassembled WGS sequence"/>
</dbReference>
<dbReference type="PROSITE" id="PS51683">
    <property type="entry name" value="SAM_OMT_II"/>
    <property type="match status" value="1"/>
</dbReference>
<accession>A0A7C9RPP9</accession>
<proteinExistence type="predicted"/>
<dbReference type="RefSeq" id="WP_166045875.1">
    <property type="nucleotide sequence ID" value="NZ_JAAMPJ010000003.1"/>
</dbReference>
<dbReference type="GO" id="GO:0046983">
    <property type="term" value="F:protein dimerization activity"/>
    <property type="evidence" value="ECO:0007669"/>
    <property type="project" value="InterPro"/>
</dbReference>
<dbReference type="GO" id="GO:0032259">
    <property type="term" value="P:methylation"/>
    <property type="evidence" value="ECO:0007669"/>
    <property type="project" value="UniProtKB-KW"/>
</dbReference>
<evidence type="ECO:0000256" key="3">
    <source>
        <dbReference type="ARBA" id="ARBA00022691"/>
    </source>
</evidence>
<evidence type="ECO:0000259" key="5">
    <source>
        <dbReference type="Pfam" id="PF00891"/>
    </source>
</evidence>
<evidence type="ECO:0000256" key="1">
    <source>
        <dbReference type="ARBA" id="ARBA00022603"/>
    </source>
</evidence>
<dbReference type="GO" id="GO:0008171">
    <property type="term" value="F:O-methyltransferase activity"/>
    <property type="evidence" value="ECO:0007669"/>
    <property type="project" value="InterPro"/>
</dbReference>
<evidence type="ECO:0000313" key="8">
    <source>
        <dbReference type="Proteomes" id="UP000481360"/>
    </source>
</evidence>
<evidence type="ECO:0000256" key="2">
    <source>
        <dbReference type="ARBA" id="ARBA00022679"/>
    </source>
</evidence>
<dbReference type="SUPFAM" id="SSF53335">
    <property type="entry name" value="S-adenosyl-L-methionine-dependent methyltransferases"/>
    <property type="match status" value="1"/>
</dbReference>
<dbReference type="AlphaFoldDB" id="A0A7C9RPP9"/>